<dbReference type="AlphaFoldDB" id="A0A839SYS4"/>
<dbReference type="EMBL" id="JACHXA010000006">
    <property type="protein sequence ID" value="MBB3066083.1"/>
    <property type="molecule type" value="Genomic_DNA"/>
</dbReference>
<dbReference type="InterPro" id="IPR018666">
    <property type="entry name" value="DUF2125"/>
</dbReference>
<organism evidence="1 2">
    <name type="scientific">Limibacillus halophilus</name>
    <dbReference type="NCBI Taxonomy" id="1579333"/>
    <lineage>
        <taxon>Bacteria</taxon>
        <taxon>Pseudomonadati</taxon>
        <taxon>Pseudomonadota</taxon>
        <taxon>Alphaproteobacteria</taxon>
        <taxon>Rhodospirillales</taxon>
        <taxon>Rhodovibrionaceae</taxon>
        <taxon>Limibacillus</taxon>
    </lineage>
</organism>
<comment type="caution">
    <text evidence="1">The sequence shown here is derived from an EMBL/GenBank/DDBJ whole genome shotgun (WGS) entry which is preliminary data.</text>
</comment>
<protein>
    <recommendedName>
        <fullName evidence="3">DUF2125 domain-containing protein</fullName>
    </recommendedName>
</protein>
<keyword evidence="2" id="KW-1185">Reference proteome</keyword>
<evidence type="ECO:0000313" key="1">
    <source>
        <dbReference type="EMBL" id="MBB3066083.1"/>
    </source>
</evidence>
<name>A0A839SYS4_9PROT</name>
<evidence type="ECO:0008006" key="3">
    <source>
        <dbReference type="Google" id="ProtNLM"/>
    </source>
</evidence>
<proteinExistence type="predicted"/>
<dbReference type="Proteomes" id="UP000581135">
    <property type="component" value="Unassembled WGS sequence"/>
</dbReference>
<evidence type="ECO:0000313" key="2">
    <source>
        <dbReference type="Proteomes" id="UP000581135"/>
    </source>
</evidence>
<sequence length="345" mass="37251">MSRRLLVSLVLLVVASSSLSGLWYWGTGIMLSRMNEWAEARRAEGIAVSWQKAERDGFPLSIAGRITAPAVDHPLGWRWSGAALRLETTLARLDRYALQALGEQTLSWPGLTENQTPASLVAAEARGEASFDFDGQAEWLEVTLKDWRARGPFKGEEISGDGGDIRLERAKSDLGYPEGALGRTEVRVRRLVLPPEFEAPLGNEVALLDLQAVLTGSAGDLNATPREILAEWRDTGGTLDVMHLALDWGPLSVKGDGRVTLDDAFRPLGAFSLKVKGLGKTLDLLARKGLIEGSAAFALQAGSLALGKVDPEDGRAEIQLPLTLQDGWLSLGPLPILKLKPLPLP</sequence>
<reference evidence="1 2" key="1">
    <citation type="submission" date="2020-08" db="EMBL/GenBank/DDBJ databases">
        <title>Genomic Encyclopedia of Type Strains, Phase III (KMG-III): the genomes of soil and plant-associated and newly described type strains.</title>
        <authorList>
            <person name="Whitman W."/>
        </authorList>
    </citation>
    <scope>NUCLEOTIDE SEQUENCE [LARGE SCALE GENOMIC DNA]</scope>
    <source>
        <strain evidence="1 2">CECT 8803</strain>
    </source>
</reference>
<accession>A0A839SYS4</accession>
<dbReference type="RefSeq" id="WP_183416898.1">
    <property type="nucleotide sequence ID" value="NZ_JACHXA010000006.1"/>
</dbReference>
<gene>
    <name evidence="1" type="ORF">FHR98_002386</name>
</gene>
<dbReference type="Pfam" id="PF09898">
    <property type="entry name" value="DUF2125"/>
    <property type="match status" value="1"/>
</dbReference>